<dbReference type="PANTHER" id="PTHR21530">
    <property type="entry name" value="PHEROMONE SHUTDOWN PROTEIN"/>
    <property type="match status" value="1"/>
</dbReference>
<dbReference type="InterPro" id="IPR005230">
    <property type="entry name" value="TraB_bac"/>
</dbReference>
<sequence>MQPETPMASNDETTLIRTVRVGGTTFTLLGTAHVSPQSIADVRREVDRGDYDTIAVELCDSRYQNLMDPQAVEQMDLFEILRSGKAGMVIASLALGAYQQRLADQFDIRPGAELEAAIHGGRRRRLPVWRIDRDIGTTLKRVYRNVPWWQRPSLFTGLIGSLLSRDQVSADDIERLKQGDMLESTFSEFAAGSARLFEPLISERDRYMAAQLLANIQAAETTPRSVLVVVGAGHLSGLEQALSDGIDDPAAESRRLEQVPPRSRWPKVLPWVVVAIILTGFAIGFGRSSELGWQLVGDWVLINGSLCALGAALARGHPFTVIGSFVAAPLTSLNPTIGAGFVAAAIELMSRRPRVEDFRGLREAVADWRGWWRNRVARTLLVFLFATLGSAAGTYLAGFRIIGQLV</sequence>
<dbReference type="Pfam" id="PF01963">
    <property type="entry name" value="TraB_PrgY_gumN"/>
    <property type="match status" value="1"/>
</dbReference>
<protein>
    <submittedName>
        <fullName evidence="2">TraB/GumN family protein</fullName>
    </submittedName>
</protein>
<feature type="transmembrane region" description="Helical" evidence="1">
    <location>
        <begin position="379"/>
        <end position="402"/>
    </location>
</feature>
<name>A0ABV3RWS7_9GAMM</name>
<feature type="transmembrane region" description="Helical" evidence="1">
    <location>
        <begin position="293"/>
        <end position="313"/>
    </location>
</feature>
<dbReference type="InterPro" id="IPR002816">
    <property type="entry name" value="TraB/PrgY/GumN_fam"/>
</dbReference>
<evidence type="ECO:0000313" key="2">
    <source>
        <dbReference type="EMBL" id="MEX0372637.1"/>
    </source>
</evidence>
<organism evidence="2 3">
    <name type="scientific">Spiribacter roseus</name>
    <dbReference type="NCBI Taxonomy" id="1855875"/>
    <lineage>
        <taxon>Bacteria</taxon>
        <taxon>Pseudomonadati</taxon>
        <taxon>Pseudomonadota</taxon>
        <taxon>Gammaproteobacteria</taxon>
        <taxon>Chromatiales</taxon>
        <taxon>Ectothiorhodospiraceae</taxon>
        <taxon>Spiribacter</taxon>
    </lineage>
</organism>
<feature type="transmembrane region" description="Helical" evidence="1">
    <location>
        <begin position="319"/>
        <end position="346"/>
    </location>
</feature>
<keyword evidence="1" id="KW-0812">Transmembrane</keyword>
<feature type="transmembrane region" description="Helical" evidence="1">
    <location>
        <begin position="268"/>
        <end position="286"/>
    </location>
</feature>
<dbReference type="RefSeq" id="WP_235013344.1">
    <property type="nucleotide sequence ID" value="NZ_JBAKFG010000001.1"/>
</dbReference>
<dbReference type="Proteomes" id="UP001556636">
    <property type="component" value="Unassembled WGS sequence"/>
</dbReference>
<keyword evidence="3" id="KW-1185">Reference proteome</keyword>
<proteinExistence type="predicted"/>
<keyword evidence="1" id="KW-0472">Membrane</keyword>
<comment type="caution">
    <text evidence="2">The sequence shown here is derived from an EMBL/GenBank/DDBJ whole genome shotgun (WGS) entry which is preliminary data.</text>
</comment>
<keyword evidence="1" id="KW-1133">Transmembrane helix</keyword>
<dbReference type="CDD" id="cd14726">
    <property type="entry name" value="TraB_PrgY-like"/>
    <property type="match status" value="1"/>
</dbReference>
<evidence type="ECO:0000313" key="3">
    <source>
        <dbReference type="Proteomes" id="UP001556636"/>
    </source>
</evidence>
<evidence type="ECO:0000256" key="1">
    <source>
        <dbReference type="SAM" id="Phobius"/>
    </source>
</evidence>
<dbReference type="NCBIfam" id="TIGR00261">
    <property type="entry name" value="traB"/>
    <property type="match status" value="1"/>
</dbReference>
<reference evidence="2 3" key="1">
    <citation type="submission" date="2024-02" db="EMBL/GenBank/DDBJ databases">
        <title>New especies of Spiribacter isolated from saline water.</title>
        <authorList>
            <person name="Leon M.J."/>
            <person name="De La Haba R."/>
            <person name="Sanchez-Porro C."/>
            <person name="Ventosa A."/>
        </authorList>
    </citation>
    <scope>NUCLEOTIDE SEQUENCE [LARGE SCALE GENOMIC DNA]</scope>
    <source>
        <strain evidence="3">ag22IC6-196</strain>
    </source>
</reference>
<accession>A0ABV3RWS7</accession>
<dbReference type="PANTHER" id="PTHR21530:SF7">
    <property type="entry name" value="TRAB DOMAIN-CONTAINING PROTEIN"/>
    <property type="match status" value="1"/>
</dbReference>
<dbReference type="EMBL" id="JBAKFG010000001">
    <property type="protein sequence ID" value="MEX0372637.1"/>
    <property type="molecule type" value="Genomic_DNA"/>
</dbReference>
<dbReference type="InterPro" id="IPR046345">
    <property type="entry name" value="TraB_PrgY-like"/>
</dbReference>
<gene>
    <name evidence="2" type="ORF">V6X51_04205</name>
</gene>